<evidence type="ECO:0000313" key="1">
    <source>
        <dbReference type="EMBL" id="SBQ50678.1"/>
    </source>
</evidence>
<dbReference type="AlphaFoldDB" id="A0A1A8EVW2"/>
<accession>A0A1A8EVW2</accession>
<proteinExistence type="predicted"/>
<reference evidence="1" key="1">
    <citation type="submission" date="2016-05" db="EMBL/GenBank/DDBJ databases">
        <authorList>
            <person name="Lavstsen T."/>
            <person name="Jespersen J.S."/>
        </authorList>
    </citation>
    <scope>NUCLEOTIDE SEQUENCE</scope>
    <source>
        <tissue evidence="1">Brain</tissue>
    </source>
</reference>
<keyword evidence="1" id="KW-0675">Receptor</keyword>
<protein>
    <submittedName>
        <fullName evidence="1">Receptor (Chemosensory) transporter protein 2</fullName>
    </submittedName>
</protein>
<dbReference type="EMBL" id="HAEB01004151">
    <property type="protein sequence ID" value="SBQ50678.1"/>
    <property type="molecule type" value="Transcribed_RNA"/>
</dbReference>
<sequence>LGLISSLLDFTMDCHLSVVICSCSVTQHYFCFLAEAWLSQLTLKPLHINKTT</sequence>
<reference evidence="1" key="2">
    <citation type="submission" date="2016-06" db="EMBL/GenBank/DDBJ databases">
        <title>The genome of a short-lived fish provides insights into sex chromosome evolution and the genetic control of aging.</title>
        <authorList>
            <person name="Reichwald K."/>
            <person name="Felder M."/>
            <person name="Petzold A."/>
            <person name="Koch P."/>
            <person name="Groth M."/>
            <person name="Platzer M."/>
        </authorList>
    </citation>
    <scope>NUCLEOTIDE SEQUENCE</scope>
    <source>
        <tissue evidence="1">Brain</tissue>
    </source>
</reference>
<organism evidence="1">
    <name type="scientific">Nothobranchius korthausae</name>
    <dbReference type="NCBI Taxonomy" id="1143690"/>
    <lineage>
        <taxon>Eukaryota</taxon>
        <taxon>Metazoa</taxon>
        <taxon>Chordata</taxon>
        <taxon>Craniata</taxon>
        <taxon>Vertebrata</taxon>
        <taxon>Euteleostomi</taxon>
        <taxon>Actinopterygii</taxon>
        <taxon>Neopterygii</taxon>
        <taxon>Teleostei</taxon>
        <taxon>Neoteleostei</taxon>
        <taxon>Acanthomorphata</taxon>
        <taxon>Ovalentaria</taxon>
        <taxon>Atherinomorphae</taxon>
        <taxon>Cyprinodontiformes</taxon>
        <taxon>Nothobranchiidae</taxon>
        <taxon>Nothobranchius</taxon>
    </lineage>
</organism>
<feature type="non-terminal residue" evidence="1">
    <location>
        <position position="1"/>
    </location>
</feature>
<gene>
    <name evidence="1" type="primary">OLA.23920</name>
</gene>
<name>A0A1A8EVW2_9TELE</name>